<name>W4GD31_APHAT</name>
<gene>
    <name evidence="1" type="ORF">H257_08488</name>
</gene>
<sequence length="99" mass="10639">MSTSPDAVDAPMFVVSSCPPPDDLWMAQQTSTSSTTTVVTTHQPRVLFSRLTGQVVEPLPFADTLGSPDDVLRSLAHADAPFRANPTSNTNQMPLLRTV</sequence>
<dbReference type="GeneID" id="20810484"/>
<organism evidence="1">
    <name type="scientific">Aphanomyces astaci</name>
    <name type="common">Crayfish plague agent</name>
    <dbReference type="NCBI Taxonomy" id="112090"/>
    <lineage>
        <taxon>Eukaryota</taxon>
        <taxon>Sar</taxon>
        <taxon>Stramenopiles</taxon>
        <taxon>Oomycota</taxon>
        <taxon>Saprolegniomycetes</taxon>
        <taxon>Saprolegniales</taxon>
        <taxon>Verrucalvaceae</taxon>
        <taxon>Aphanomyces</taxon>
    </lineage>
</organism>
<dbReference type="EMBL" id="KI913132">
    <property type="protein sequence ID" value="ETV77560.1"/>
    <property type="molecule type" value="Genomic_DNA"/>
</dbReference>
<protein>
    <submittedName>
        <fullName evidence="1">Uncharacterized protein</fullName>
    </submittedName>
</protein>
<dbReference type="VEuPathDB" id="FungiDB:H257_08488"/>
<accession>W4GD31</accession>
<dbReference type="RefSeq" id="XP_009832670.1">
    <property type="nucleotide sequence ID" value="XM_009834368.1"/>
</dbReference>
<evidence type="ECO:0000313" key="1">
    <source>
        <dbReference type="EMBL" id="ETV77560.1"/>
    </source>
</evidence>
<reference evidence="1" key="1">
    <citation type="submission" date="2013-12" db="EMBL/GenBank/DDBJ databases">
        <title>The Genome Sequence of Aphanomyces astaci APO3.</title>
        <authorList>
            <consortium name="The Broad Institute Genomics Platform"/>
            <person name="Russ C."/>
            <person name="Tyler B."/>
            <person name="van West P."/>
            <person name="Dieguez-Uribeondo J."/>
            <person name="Young S.K."/>
            <person name="Zeng Q."/>
            <person name="Gargeya S."/>
            <person name="Fitzgerald M."/>
            <person name="Abouelleil A."/>
            <person name="Alvarado L."/>
            <person name="Chapman S.B."/>
            <person name="Gainer-Dewar J."/>
            <person name="Goldberg J."/>
            <person name="Griggs A."/>
            <person name="Gujja S."/>
            <person name="Hansen M."/>
            <person name="Howarth C."/>
            <person name="Imamovic A."/>
            <person name="Ireland A."/>
            <person name="Larimer J."/>
            <person name="McCowan C."/>
            <person name="Murphy C."/>
            <person name="Pearson M."/>
            <person name="Poon T.W."/>
            <person name="Priest M."/>
            <person name="Roberts A."/>
            <person name="Saif S."/>
            <person name="Shea T."/>
            <person name="Sykes S."/>
            <person name="Wortman J."/>
            <person name="Nusbaum C."/>
            <person name="Birren B."/>
        </authorList>
    </citation>
    <scope>NUCLEOTIDE SEQUENCE [LARGE SCALE GENOMIC DNA]</scope>
    <source>
        <strain evidence="1">APO3</strain>
    </source>
</reference>
<dbReference type="AlphaFoldDB" id="W4GD31"/>
<proteinExistence type="predicted"/>